<dbReference type="InterPro" id="IPR022637">
    <property type="entry name" value="DNA_polIII_beta_cen"/>
</dbReference>
<evidence type="ECO:0000256" key="8">
    <source>
        <dbReference type="ARBA" id="ARBA00022705"/>
    </source>
</evidence>
<keyword evidence="8" id="KW-0235">DNA replication</keyword>
<dbReference type="GO" id="GO:0003677">
    <property type="term" value="F:DNA binding"/>
    <property type="evidence" value="ECO:0007669"/>
    <property type="project" value="UniProtKB-KW"/>
</dbReference>
<dbReference type="RefSeq" id="WP_161552845.1">
    <property type="nucleotide sequence ID" value="NZ_AP022325.1"/>
</dbReference>
<feature type="domain" description="DNA polymerase III beta sliding clamp N-terminal" evidence="11">
    <location>
        <begin position="1"/>
        <end position="121"/>
    </location>
</feature>
<dbReference type="InterPro" id="IPR046938">
    <property type="entry name" value="DNA_clamp_sf"/>
</dbReference>
<dbReference type="Gene3D" id="3.70.10.10">
    <property type="match status" value="1"/>
</dbReference>
<reference evidence="14 15" key="1">
    <citation type="submission" date="2020-01" db="EMBL/GenBank/DDBJ databases">
        <title>Complete genome sequence of Mycoplasma felis strain Myco-2.</title>
        <authorList>
            <person name="Kinoshita Y."/>
            <person name="Niwa H."/>
            <person name="Uchida-Fujii E."/>
            <person name="Nukada T."/>
        </authorList>
    </citation>
    <scope>NUCLEOTIDE SEQUENCE [LARGE SCALE GENOMIC DNA]</scope>
    <source>
        <strain evidence="14 15">Myco-2</strain>
    </source>
</reference>
<dbReference type="GO" id="GO:0006271">
    <property type="term" value="P:DNA strand elongation involved in DNA replication"/>
    <property type="evidence" value="ECO:0007669"/>
    <property type="project" value="TreeGrafter"/>
</dbReference>
<keyword evidence="5" id="KW-0963">Cytoplasm</keyword>
<evidence type="ECO:0000256" key="6">
    <source>
        <dbReference type="ARBA" id="ARBA00022679"/>
    </source>
</evidence>
<comment type="similarity">
    <text evidence="3">Belongs to the beta sliding clamp family.</text>
</comment>
<comment type="function">
    <text evidence="1">Confers DNA tethering and processivity to DNA polymerases and other proteins. Acts as a clamp, forming a ring around DNA (a reaction catalyzed by the clamp-loading complex) which diffuses in an ATP-independent manner freely and bidirectionally along dsDNA. Initially characterized for its ability to contact the catalytic subunit of DNA polymerase III (Pol III), a complex, multichain enzyme responsible for most of the replicative synthesis in bacteria; Pol III exhibits 3'-5' exonuclease proofreading activity. The beta chain is required for initiation of replication as well as for processivity of DNA replication.</text>
</comment>
<evidence type="ECO:0000256" key="5">
    <source>
        <dbReference type="ARBA" id="ARBA00022490"/>
    </source>
</evidence>
<dbReference type="GO" id="GO:0003887">
    <property type="term" value="F:DNA-directed DNA polymerase activity"/>
    <property type="evidence" value="ECO:0007669"/>
    <property type="project" value="UniProtKB-KW"/>
</dbReference>
<dbReference type="Pfam" id="PF02768">
    <property type="entry name" value="DNA_pol3_beta_3"/>
    <property type="match status" value="1"/>
</dbReference>
<evidence type="ECO:0000256" key="10">
    <source>
        <dbReference type="ARBA" id="ARBA00023125"/>
    </source>
</evidence>
<keyword evidence="7" id="KW-0548">Nucleotidyltransferase</keyword>
<keyword evidence="15" id="KW-1185">Reference proteome</keyword>
<dbReference type="Pfam" id="PF00712">
    <property type="entry name" value="DNA_pol3_beta"/>
    <property type="match status" value="1"/>
</dbReference>
<dbReference type="EMBL" id="AP022325">
    <property type="protein sequence ID" value="BBU47308.1"/>
    <property type="molecule type" value="Genomic_DNA"/>
</dbReference>
<proteinExistence type="inferred from homology"/>
<evidence type="ECO:0000256" key="1">
    <source>
        <dbReference type="ARBA" id="ARBA00002266"/>
    </source>
</evidence>
<feature type="domain" description="DNA polymerase III beta sliding clamp C-terminal" evidence="13">
    <location>
        <begin position="255"/>
        <end position="362"/>
    </location>
</feature>
<evidence type="ECO:0000256" key="2">
    <source>
        <dbReference type="ARBA" id="ARBA00004496"/>
    </source>
</evidence>
<keyword evidence="6" id="KW-0808">Transferase</keyword>
<feature type="domain" description="DNA polymerase III beta sliding clamp central" evidence="12">
    <location>
        <begin position="132"/>
        <end position="244"/>
    </location>
</feature>
<dbReference type="Gene3D" id="3.10.150.10">
    <property type="entry name" value="DNA Polymerase III, subunit A, domain 2"/>
    <property type="match status" value="1"/>
</dbReference>
<gene>
    <name evidence="14" type="primary">dnaN</name>
    <name evidence="14" type="ORF">JPM2_0010</name>
</gene>
<dbReference type="GO" id="GO:0009360">
    <property type="term" value="C:DNA polymerase III complex"/>
    <property type="evidence" value="ECO:0007669"/>
    <property type="project" value="InterPro"/>
</dbReference>
<dbReference type="CDD" id="cd00140">
    <property type="entry name" value="beta_clamp"/>
    <property type="match status" value="1"/>
</dbReference>
<evidence type="ECO:0000259" key="13">
    <source>
        <dbReference type="Pfam" id="PF02768"/>
    </source>
</evidence>
<evidence type="ECO:0000313" key="14">
    <source>
        <dbReference type="EMBL" id="BBU47308.1"/>
    </source>
</evidence>
<comment type="subunit">
    <text evidence="4">Forms a ring-shaped head-to-tail homodimer around DNA which binds and tethers DNA polymerases and other proteins to the DNA. The DNA replisome complex has a single clamp-loading complex (3 tau and 1 each of delta, delta', psi and chi subunits) which binds 3 Pol III cores (1 core on the leading strand and 2 on the lagging strand) each with a beta sliding clamp dimer. Additional proteins in the replisome are other copies of gamma, psi and chi, Ssb, DNA helicase and RNA primase.</text>
</comment>
<evidence type="ECO:0000256" key="9">
    <source>
        <dbReference type="ARBA" id="ARBA00022932"/>
    </source>
</evidence>
<evidence type="ECO:0000259" key="12">
    <source>
        <dbReference type="Pfam" id="PF02767"/>
    </source>
</evidence>
<dbReference type="PANTHER" id="PTHR30478:SF0">
    <property type="entry name" value="BETA SLIDING CLAMP"/>
    <property type="match status" value="1"/>
</dbReference>
<dbReference type="AlphaFoldDB" id="A0A809SEE9"/>
<dbReference type="Pfam" id="PF02767">
    <property type="entry name" value="DNA_pol3_beta_2"/>
    <property type="match status" value="1"/>
</dbReference>
<dbReference type="SUPFAM" id="SSF55979">
    <property type="entry name" value="DNA clamp"/>
    <property type="match status" value="3"/>
</dbReference>
<evidence type="ECO:0000256" key="3">
    <source>
        <dbReference type="ARBA" id="ARBA00010752"/>
    </source>
</evidence>
<dbReference type="Proteomes" id="UP000464317">
    <property type="component" value="Chromosome"/>
</dbReference>
<dbReference type="GO" id="GO:0005737">
    <property type="term" value="C:cytoplasm"/>
    <property type="evidence" value="ECO:0007669"/>
    <property type="project" value="UniProtKB-SubCell"/>
</dbReference>
<dbReference type="InterPro" id="IPR022634">
    <property type="entry name" value="DNA_polIII_beta_N"/>
</dbReference>
<evidence type="ECO:0000259" key="11">
    <source>
        <dbReference type="Pfam" id="PF00712"/>
    </source>
</evidence>
<name>A0A809SEE9_9BACT</name>
<comment type="subcellular location">
    <subcellularLocation>
        <location evidence="2">Cytoplasm</location>
    </subcellularLocation>
</comment>
<keyword evidence="10" id="KW-0238">DNA-binding</keyword>
<protein>
    <submittedName>
        <fullName evidence="14">DNA polymerase III subunit beta</fullName>
    </submittedName>
</protein>
<dbReference type="GO" id="GO:0008408">
    <property type="term" value="F:3'-5' exonuclease activity"/>
    <property type="evidence" value="ECO:0007669"/>
    <property type="project" value="InterPro"/>
</dbReference>
<dbReference type="SMART" id="SM00480">
    <property type="entry name" value="POL3Bc"/>
    <property type="match status" value="1"/>
</dbReference>
<evidence type="ECO:0000313" key="15">
    <source>
        <dbReference type="Proteomes" id="UP000464317"/>
    </source>
</evidence>
<evidence type="ECO:0000256" key="4">
    <source>
        <dbReference type="ARBA" id="ARBA00011400"/>
    </source>
</evidence>
<dbReference type="InterPro" id="IPR022635">
    <property type="entry name" value="DNA_polIII_beta_C"/>
</dbReference>
<dbReference type="InterPro" id="IPR001001">
    <property type="entry name" value="DNA_polIII_beta"/>
</dbReference>
<keyword evidence="9" id="KW-0239">DNA-directed DNA polymerase</keyword>
<dbReference type="KEGG" id="mfel:JPM2_0010"/>
<organism evidence="14 15">
    <name type="scientific">Mycoplasmopsis felis</name>
    <dbReference type="NCBI Taxonomy" id="33923"/>
    <lineage>
        <taxon>Bacteria</taxon>
        <taxon>Bacillati</taxon>
        <taxon>Mycoplasmatota</taxon>
        <taxon>Mycoplasmoidales</taxon>
        <taxon>Metamycoplasmataceae</taxon>
        <taxon>Mycoplasmopsis</taxon>
    </lineage>
</organism>
<dbReference type="PANTHER" id="PTHR30478">
    <property type="entry name" value="DNA POLYMERASE III SUBUNIT BETA"/>
    <property type="match status" value="1"/>
</dbReference>
<accession>A0A809SEE9</accession>
<sequence>MKFKINKKLIENSVELLNNYIDSNDAFIPLRGILFKIDYNNITMIGSNNYLNVRKIIKTKDNNINIYEPGSFLINASLMRDVIKKFDEEIFFESDGLNIILYENKTKYILTKLEIEKYPYINFDLQKNKTKINSNEMREIINNVSLATSQNTEKVNFVIYKCINLKSNNGVLRLTATDSHRLITQIINLKESFDFNVLAESKSLKKLFPKEITKEVDLFLDEEKIGVSYNETVIFTNLIKENFTDISPFLKPIYNKTIKISKNTLLNLVNKVIFQSSDKIRRLQFLLNKNELKLSFEVPETGISSASSNRFEFDGDLVDIDVDFQFFKDALSVVNTDEIEIKFNESNERIYVLSDKYPENIQILTPIRRY</sequence>
<evidence type="ECO:0000256" key="7">
    <source>
        <dbReference type="ARBA" id="ARBA00022695"/>
    </source>
</evidence>